<evidence type="ECO:0000313" key="1">
    <source>
        <dbReference type="EMBL" id="CAF1008119.1"/>
    </source>
</evidence>
<organism evidence="1 2">
    <name type="scientific">Brachionus calyciflorus</name>
    <dbReference type="NCBI Taxonomy" id="104777"/>
    <lineage>
        <taxon>Eukaryota</taxon>
        <taxon>Metazoa</taxon>
        <taxon>Spiralia</taxon>
        <taxon>Gnathifera</taxon>
        <taxon>Rotifera</taxon>
        <taxon>Eurotatoria</taxon>
        <taxon>Monogononta</taxon>
        <taxon>Pseudotrocha</taxon>
        <taxon>Ploima</taxon>
        <taxon>Brachionidae</taxon>
        <taxon>Brachionus</taxon>
    </lineage>
</organism>
<dbReference type="EMBL" id="CAJNOC010004061">
    <property type="protein sequence ID" value="CAF1008119.1"/>
    <property type="molecule type" value="Genomic_DNA"/>
</dbReference>
<keyword evidence="2" id="KW-1185">Reference proteome</keyword>
<comment type="caution">
    <text evidence="1">The sequence shown here is derived from an EMBL/GenBank/DDBJ whole genome shotgun (WGS) entry which is preliminary data.</text>
</comment>
<proteinExistence type="predicted"/>
<name>A0A814HD19_9BILA</name>
<dbReference type="AlphaFoldDB" id="A0A814HD19"/>
<reference evidence="1" key="1">
    <citation type="submission" date="2021-02" db="EMBL/GenBank/DDBJ databases">
        <authorList>
            <person name="Nowell W R."/>
        </authorList>
    </citation>
    <scope>NUCLEOTIDE SEQUENCE</scope>
    <source>
        <strain evidence="1">Ploen Becks lab</strain>
    </source>
</reference>
<gene>
    <name evidence="1" type="ORF">OXX778_LOCUS16755</name>
</gene>
<accession>A0A814HD19</accession>
<protein>
    <submittedName>
        <fullName evidence="1">Uncharacterized protein</fullName>
    </submittedName>
</protein>
<dbReference type="Proteomes" id="UP000663879">
    <property type="component" value="Unassembled WGS sequence"/>
</dbReference>
<evidence type="ECO:0000313" key="2">
    <source>
        <dbReference type="Proteomes" id="UP000663879"/>
    </source>
</evidence>
<sequence length="168" mass="19631">MVLNVCGNDVCFGIAAAVNVVDSKTYEEIKQEPKLNQTKRIFYRLVLIDEYSRYPIVKKVKRVHIDRLKLLLINFYLEQELAQFPVVNESLPKLDKDIDKLAAKNNKDAKTKMKVYDAKRFTTKKSSFKIVDAVIVKQTRNDKSYSVYDPNPYRIIRVQWCPSLVRVK</sequence>